<keyword evidence="1" id="KW-0479">Metal-binding</keyword>
<dbReference type="PROSITE" id="PS00498">
    <property type="entry name" value="TYROSINASE_2"/>
    <property type="match status" value="1"/>
</dbReference>
<dbReference type="InterPro" id="IPR002227">
    <property type="entry name" value="Tyrosinase_Cu-bd"/>
</dbReference>
<evidence type="ECO:0000313" key="3">
    <source>
        <dbReference type="EMBL" id="QBZ64786.1"/>
    </source>
</evidence>
<dbReference type="InterPro" id="IPR050316">
    <property type="entry name" value="Tyrosinase/Hemocyanin"/>
</dbReference>
<dbReference type="InterPro" id="IPR008922">
    <property type="entry name" value="Di-copper_centre_dom_sf"/>
</dbReference>
<dbReference type="GO" id="GO:0046872">
    <property type="term" value="F:metal ion binding"/>
    <property type="evidence" value="ECO:0007669"/>
    <property type="project" value="UniProtKB-KW"/>
</dbReference>
<dbReference type="Proteomes" id="UP000294847">
    <property type="component" value="Chromosome 6"/>
</dbReference>
<accession>A0A4P7NSG9</accession>
<proteinExistence type="predicted"/>
<dbReference type="Pfam" id="PF00264">
    <property type="entry name" value="Tyrosinase"/>
    <property type="match status" value="1"/>
</dbReference>
<evidence type="ECO:0000256" key="2">
    <source>
        <dbReference type="ARBA" id="ARBA00023008"/>
    </source>
</evidence>
<evidence type="ECO:0000313" key="4">
    <source>
        <dbReference type="Proteomes" id="UP000294847"/>
    </source>
</evidence>
<dbReference type="Gene3D" id="1.10.1280.10">
    <property type="entry name" value="Di-copper center containing domain from catechol oxidase"/>
    <property type="match status" value="2"/>
</dbReference>
<dbReference type="EMBL" id="CP034209">
    <property type="protein sequence ID" value="QBZ64786.1"/>
    <property type="molecule type" value="Genomic_DNA"/>
</dbReference>
<sequence length="365" mass="40606">MHGPFFAILASGLLLIAGLWPAAAAPPGPLKPCRCVRPAVRREWRDLSQKEQLHYVEAVKCLMSTPSKSNNLYPAAKSRFDDFQGMHIKVGHAMHFNVASVDDAPLRDRTEVSLWLRRNSAILGYGAIYHRIEKDNTVEKFAKSPIFDNVYGFGGSGAFIEDVSSTIEFPIKTPTEIPGRTGGGCVTAGPFANLTVPMGLGDSLEPQPHCLRRDFSPTLASTSLRDDVISKTLASTNFWDFNRWIQGFSFSADNLTIHAGMHLSIGGQVGEAADVYSSPGDPLFYFIHGGLDRIWATWQHMDWPKRKSDIAGPDTMFAYPFNFFGDVKYKNITIDHILEYPGFSEPRTIRDVMDTAGDELCYKYE</sequence>
<organism evidence="3 4">
    <name type="scientific">Pyricularia oryzae</name>
    <name type="common">Rice blast fungus</name>
    <name type="synonym">Magnaporthe oryzae</name>
    <dbReference type="NCBI Taxonomy" id="318829"/>
    <lineage>
        <taxon>Eukaryota</taxon>
        <taxon>Fungi</taxon>
        <taxon>Dikarya</taxon>
        <taxon>Ascomycota</taxon>
        <taxon>Pezizomycotina</taxon>
        <taxon>Sordariomycetes</taxon>
        <taxon>Sordariomycetidae</taxon>
        <taxon>Magnaporthales</taxon>
        <taxon>Pyriculariaceae</taxon>
        <taxon>Pyricularia</taxon>
    </lineage>
</organism>
<reference evidence="3 4" key="1">
    <citation type="journal article" date="2019" name="Mol. Biol. Evol.">
        <title>Blast fungal genomes show frequent chromosomal changes, gene gains and losses, and effector gene turnover.</title>
        <authorList>
            <person name="Gomez Luciano L.B."/>
            <person name="Jason Tsai I."/>
            <person name="Chuma I."/>
            <person name="Tosa Y."/>
            <person name="Chen Y.H."/>
            <person name="Li J.Y."/>
            <person name="Li M.Y."/>
            <person name="Jade Lu M.Y."/>
            <person name="Nakayashiki H."/>
            <person name="Li W.H."/>
        </authorList>
    </citation>
    <scope>NUCLEOTIDE SEQUENCE [LARGE SCALE GENOMIC DNA]</scope>
    <source>
        <strain evidence="3">MZ5-1-6</strain>
    </source>
</reference>
<dbReference type="PANTHER" id="PTHR11474">
    <property type="entry name" value="TYROSINASE FAMILY MEMBER"/>
    <property type="match status" value="1"/>
</dbReference>
<evidence type="ECO:0000256" key="1">
    <source>
        <dbReference type="ARBA" id="ARBA00022723"/>
    </source>
</evidence>
<dbReference type="AlphaFoldDB" id="A0A4P7NSG9"/>
<name>A0A4P7NSG9_PYROR</name>
<dbReference type="GO" id="GO:0016491">
    <property type="term" value="F:oxidoreductase activity"/>
    <property type="evidence" value="ECO:0007669"/>
    <property type="project" value="InterPro"/>
</dbReference>
<dbReference type="PANTHER" id="PTHR11474:SF126">
    <property type="entry name" value="TYROSINASE-LIKE PROTEIN TYR-1-RELATED"/>
    <property type="match status" value="1"/>
</dbReference>
<keyword evidence="2" id="KW-0186">Copper</keyword>
<dbReference type="SUPFAM" id="SSF48056">
    <property type="entry name" value="Di-copper centre-containing domain"/>
    <property type="match status" value="1"/>
</dbReference>
<protein>
    <submittedName>
        <fullName evidence="3">Uncharacterized protein</fullName>
    </submittedName>
</protein>
<gene>
    <name evidence="3" type="ORF">PoMZ_06487</name>
</gene>